<feature type="compositionally biased region" description="Polar residues" evidence="1">
    <location>
        <begin position="168"/>
        <end position="178"/>
    </location>
</feature>
<feature type="region of interest" description="Disordered" evidence="1">
    <location>
        <begin position="156"/>
        <end position="188"/>
    </location>
</feature>
<evidence type="ECO:0000313" key="3">
    <source>
        <dbReference type="Proteomes" id="UP000796880"/>
    </source>
</evidence>
<reference evidence="2" key="1">
    <citation type="submission" date="2020-03" db="EMBL/GenBank/DDBJ databases">
        <title>A high-quality chromosome-level genome assembly of a woody plant with both climbing and erect habits, Rhamnella rubrinervis.</title>
        <authorList>
            <person name="Lu Z."/>
            <person name="Yang Y."/>
            <person name="Zhu X."/>
            <person name="Sun Y."/>
        </authorList>
    </citation>
    <scope>NUCLEOTIDE SEQUENCE</scope>
    <source>
        <strain evidence="2">BYM</strain>
        <tissue evidence="2">Leaf</tissue>
    </source>
</reference>
<accession>A0A8K0DWY3</accession>
<keyword evidence="3" id="KW-1185">Reference proteome</keyword>
<evidence type="ECO:0000313" key="2">
    <source>
        <dbReference type="EMBL" id="KAF3438201.1"/>
    </source>
</evidence>
<comment type="caution">
    <text evidence="2">The sequence shown here is derived from an EMBL/GenBank/DDBJ whole genome shotgun (WGS) entry which is preliminary data.</text>
</comment>
<protein>
    <submittedName>
        <fullName evidence="2">Uncharacterized protein</fullName>
    </submittedName>
</protein>
<name>A0A8K0DWY3_9ROSA</name>
<dbReference type="EMBL" id="VOIH02000009">
    <property type="protein sequence ID" value="KAF3438201.1"/>
    <property type="molecule type" value="Genomic_DNA"/>
</dbReference>
<proteinExistence type="predicted"/>
<dbReference type="Proteomes" id="UP000796880">
    <property type="component" value="Unassembled WGS sequence"/>
</dbReference>
<dbReference type="AlphaFoldDB" id="A0A8K0DWY3"/>
<sequence length="273" mass="30665">MPRSPTPPGATTHAIAKLAIKLCRRSKAMKAHAHGSAIPGEDRGRYKIIFNGRRDGAILTPSPRLAEHVEEWDTAGNQFHHIRYAKTRTQDAERHKVPVSKAPRSEARSCPSTEPAKHTQPYHNSYTIAACQTQRQPTAHNPIDNEAALKHANNQLEPSRTARHDARNTANDTPTTQGPKIEDDPRQRQPPVLWFRQQNMPRKALATDSRLPRKWCAETKHNRAIANGCLRSSQELSRSLSPMPTADPPLIRQNLAANRRPFNREVDHGIAEH</sequence>
<organism evidence="2 3">
    <name type="scientific">Rhamnella rubrinervis</name>
    <dbReference type="NCBI Taxonomy" id="2594499"/>
    <lineage>
        <taxon>Eukaryota</taxon>
        <taxon>Viridiplantae</taxon>
        <taxon>Streptophyta</taxon>
        <taxon>Embryophyta</taxon>
        <taxon>Tracheophyta</taxon>
        <taxon>Spermatophyta</taxon>
        <taxon>Magnoliopsida</taxon>
        <taxon>eudicotyledons</taxon>
        <taxon>Gunneridae</taxon>
        <taxon>Pentapetalae</taxon>
        <taxon>rosids</taxon>
        <taxon>fabids</taxon>
        <taxon>Rosales</taxon>
        <taxon>Rhamnaceae</taxon>
        <taxon>rhamnoid group</taxon>
        <taxon>Rhamneae</taxon>
        <taxon>Rhamnella</taxon>
    </lineage>
</organism>
<evidence type="ECO:0000256" key="1">
    <source>
        <dbReference type="SAM" id="MobiDB-lite"/>
    </source>
</evidence>
<feature type="region of interest" description="Disordered" evidence="1">
    <location>
        <begin position="87"/>
        <end position="124"/>
    </location>
</feature>
<gene>
    <name evidence="2" type="ORF">FNV43_RR20961</name>
</gene>